<organism evidence="6 7">
    <name type="scientific">Mycolicibacterium canariasense</name>
    <name type="common">Mycobacterium canariasense</name>
    <dbReference type="NCBI Taxonomy" id="228230"/>
    <lineage>
        <taxon>Bacteria</taxon>
        <taxon>Bacillati</taxon>
        <taxon>Actinomycetota</taxon>
        <taxon>Actinomycetes</taxon>
        <taxon>Mycobacteriales</taxon>
        <taxon>Mycobacteriaceae</taxon>
        <taxon>Mycolicibacterium</taxon>
    </lineage>
</organism>
<dbReference type="Gene3D" id="3.20.20.70">
    <property type="entry name" value="Aldolase class I"/>
    <property type="match status" value="1"/>
</dbReference>
<comment type="caution">
    <text evidence="6">The sequence shown here is derived from an EMBL/GenBank/DDBJ whole genome shotgun (WGS) entry which is preliminary data.</text>
</comment>
<dbReference type="EMBL" id="BCSY01000071">
    <property type="protein sequence ID" value="GAS97295.1"/>
    <property type="molecule type" value="Genomic_DNA"/>
</dbReference>
<dbReference type="InterPro" id="IPR000887">
    <property type="entry name" value="Aldlse_KDPG_KHG"/>
</dbReference>
<accession>A0A117IB43</accession>
<evidence type="ECO:0000256" key="3">
    <source>
        <dbReference type="ARBA" id="ARBA00011233"/>
    </source>
</evidence>
<dbReference type="RefSeq" id="WP_062658206.1">
    <property type="nucleotide sequence ID" value="NZ_BCSY01000071.1"/>
</dbReference>
<dbReference type="Pfam" id="PF01081">
    <property type="entry name" value="Aldolase"/>
    <property type="match status" value="1"/>
</dbReference>
<dbReference type="PROSITE" id="PS00160">
    <property type="entry name" value="ALDOLASE_KDPG_KHG_2"/>
    <property type="match status" value="1"/>
</dbReference>
<dbReference type="CDD" id="cd00452">
    <property type="entry name" value="KDPG_aldolase"/>
    <property type="match status" value="1"/>
</dbReference>
<evidence type="ECO:0000313" key="7">
    <source>
        <dbReference type="Proteomes" id="UP000069443"/>
    </source>
</evidence>
<dbReference type="InterPro" id="IPR031338">
    <property type="entry name" value="KDPG/KHG_AS_2"/>
</dbReference>
<sequence>MITAQRTLSLLERTGAILILRTAAADPAERIAHAAIAGGFTVLEIPLTVPDALGAISRLRKEYGDEISVGAGSVLDADLAEQALDAGATVLVTPHVAPDVIATAKSRDVAAISGAFTPTEVVQAHRAGADLVKLFPAELHGPAYLTSLRAPLPHIPICPTGGVTPDNVGEWFAAGAVAVGVAGHIARAGGPELDTDRIRTAATEFLDLLADIRA</sequence>
<dbReference type="PANTHER" id="PTHR30246">
    <property type="entry name" value="2-KETO-3-DEOXY-6-PHOSPHOGLUCONATE ALDOLASE"/>
    <property type="match status" value="1"/>
</dbReference>
<keyword evidence="7" id="KW-1185">Reference proteome</keyword>
<protein>
    <recommendedName>
        <fullName evidence="8">2-dehydro-3-deoxyphosphogluconate aldolase</fullName>
    </recommendedName>
</protein>
<reference evidence="7" key="1">
    <citation type="journal article" date="2016" name="Genome Announc.">
        <title>Draft Genome Sequences of Five Rapidly Growing Mycobacterium Species, M. thermoresistibile, M. fortuitum subsp. acetamidolyticum, M. canariasense, M. brisbanense, and M. novocastrense.</title>
        <authorList>
            <person name="Katahira K."/>
            <person name="Ogura Y."/>
            <person name="Gotoh Y."/>
            <person name="Hayashi T."/>
        </authorList>
    </citation>
    <scope>NUCLEOTIDE SEQUENCE [LARGE SCALE GENOMIC DNA]</scope>
    <source>
        <strain evidence="7">JCM15298</strain>
    </source>
</reference>
<dbReference type="GO" id="GO:0016829">
    <property type="term" value="F:lyase activity"/>
    <property type="evidence" value="ECO:0007669"/>
    <property type="project" value="UniProtKB-KW"/>
</dbReference>
<name>A0A117IB43_MYCCR</name>
<evidence type="ECO:0000313" key="6">
    <source>
        <dbReference type="EMBL" id="GAS97295.1"/>
    </source>
</evidence>
<dbReference type="PANTHER" id="PTHR30246:SF1">
    <property type="entry name" value="2-DEHYDRO-3-DEOXY-6-PHOSPHOGALACTONATE ALDOLASE-RELATED"/>
    <property type="match status" value="1"/>
</dbReference>
<comment type="pathway">
    <text evidence="1">Carbohydrate acid metabolism.</text>
</comment>
<dbReference type="NCBIfam" id="TIGR01182">
    <property type="entry name" value="eda"/>
    <property type="match status" value="1"/>
</dbReference>
<evidence type="ECO:0000256" key="5">
    <source>
        <dbReference type="ARBA" id="ARBA00023277"/>
    </source>
</evidence>
<dbReference type="InterPro" id="IPR013785">
    <property type="entry name" value="Aldolase_TIM"/>
</dbReference>
<comment type="similarity">
    <text evidence="2">Belongs to the KHG/KDPG aldolase family.</text>
</comment>
<evidence type="ECO:0000256" key="4">
    <source>
        <dbReference type="ARBA" id="ARBA00023239"/>
    </source>
</evidence>
<dbReference type="STRING" id="228230.RMCC_4261"/>
<gene>
    <name evidence="6" type="ORF">RMCC_4261</name>
</gene>
<keyword evidence="5" id="KW-0119">Carbohydrate metabolism</keyword>
<dbReference type="AlphaFoldDB" id="A0A117IB43"/>
<reference evidence="7" key="2">
    <citation type="submission" date="2016-02" db="EMBL/GenBank/DDBJ databases">
        <title>Draft genome sequence of five rapidly growing Mycobacterium species.</title>
        <authorList>
            <person name="Katahira K."/>
            <person name="Gotou Y."/>
            <person name="Iida K."/>
            <person name="Ogura Y."/>
            <person name="Hayashi T."/>
        </authorList>
    </citation>
    <scope>NUCLEOTIDE SEQUENCE [LARGE SCALE GENOMIC DNA]</scope>
    <source>
        <strain evidence="7">JCM15298</strain>
    </source>
</reference>
<keyword evidence="4" id="KW-0456">Lyase</keyword>
<comment type="subunit">
    <text evidence="3">Homotrimer.</text>
</comment>
<evidence type="ECO:0000256" key="2">
    <source>
        <dbReference type="ARBA" id="ARBA00006906"/>
    </source>
</evidence>
<dbReference type="SUPFAM" id="SSF51569">
    <property type="entry name" value="Aldolase"/>
    <property type="match status" value="1"/>
</dbReference>
<dbReference type="Proteomes" id="UP000069443">
    <property type="component" value="Unassembled WGS sequence"/>
</dbReference>
<evidence type="ECO:0008006" key="8">
    <source>
        <dbReference type="Google" id="ProtNLM"/>
    </source>
</evidence>
<evidence type="ECO:0000256" key="1">
    <source>
        <dbReference type="ARBA" id="ARBA00004761"/>
    </source>
</evidence>
<proteinExistence type="inferred from homology"/>